<evidence type="ECO:0000259" key="10">
    <source>
        <dbReference type="PROSITE" id="PS51192"/>
    </source>
</evidence>
<evidence type="ECO:0000313" key="14">
    <source>
        <dbReference type="Proteomes" id="UP000001593"/>
    </source>
</evidence>
<keyword evidence="4 7" id="KW-0067">ATP-binding</keyword>
<dbReference type="EMBL" id="DS469675">
    <property type="protein sequence ID" value="EDO36246.1"/>
    <property type="molecule type" value="Genomic_DNA"/>
</dbReference>
<dbReference type="GO" id="GO:0003723">
    <property type="term" value="F:RNA binding"/>
    <property type="evidence" value="ECO:0007669"/>
    <property type="project" value="UniProtKB-UniRule"/>
</dbReference>
<feature type="domain" description="DEAD-box RNA helicase Q" evidence="12">
    <location>
        <begin position="107"/>
        <end position="136"/>
    </location>
</feature>
<comment type="domain">
    <text evidence="8">The Q motif is unique to and characteristic of the DEAD box family of RNA helicases and controls ATP binding and hydrolysis.</text>
</comment>
<evidence type="ECO:0000256" key="4">
    <source>
        <dbReference type="ARBA" id="ARBA00022840"/>
    </source>
</evidence>
<keyword evidence="2 7" id="KW-0378">Hydrolase</keyword>
<dbReference type="Gene3D" id="3.40.50.300">
    <property type="entry name" value="P-loop containing nucleotide triphosphate hydrolases"/>
    <property type="match status" value="2"/>
</dbReference>
<evidence type="ECO:0000256" key="5">
    <source>
        <dbReference type="ARBA" id="ARBA00022884"/>
    </source>
</evidence>
<dbReference type="HOGENOM" id="CLU_003041_26_2_1"/>
<feature type="compositionally biased region" description="Basic residues" evidence="9">
    <location>
        <begin position="27"/>
        <end position="36"/>
    </location>
</feature>
<dbReference type="PANTHER" id="PTHR24031">
    <property type="entry name" value="RNA HELICASE"/>
    <property type="match status" value="1"/>
</dbReference>
<dbReference type="InterPro" id="IPR025313">
    <property type="entry name" value="SPB4-like_CTE"/>
</dbReference>
<comment type="catalytic activity">
    <reaction evidence="8">
        <text>ATP + H2O = ADP + phosphate + H(+)</text>
        <dbReference type="Rhea" id="RHEA:13065"/>
        <dbReference type="ChEBI" id="CHEBI:15377"/>
        <dbReference type="ChEBI" id="CHEBI:15378"/>
        <dbReference type="ChEBI" id="CHEBI:30616"/>
        <dbReference type="ChEBI" id="CHEBI:43474"/>
        <dbReference type="ChEBI" id="CHEBI:456216"/>
        <dbReference type="EC" id="3.6.4.13"/>
    </reaction>
</comment>
<dbReference type="EC" id="3.6.4.13" evidence="8"/>
<dbReference type="SMART" id="SM00490">
    <property type="entry name" value="HELICc"/>
    <property type="match status" value="1"/>
</dbReference>
<dbReference type="CDD" id="cd18787">
    <property type="entry name" value="SF2_C_DEAD"/>
    <property type="match status" value="1"/>
</dbReference>
<dbReference type="Proteomes" id="UP000001593">
    <property type="component" value="Unassembled WGS sequence"/>
</dbReference>
<accession>A7SJ72</accession>
<dbReference type="GO" id="GO:0016887">
    <property type="term" value="F:ATP hydrolysis activity"/>
    <property type="evidence" value="ECO:0007669"/>
    <property type="project" value="RHEA"/>
</dbReference>
<dbReference type="STRING" id="45351.A7SJ72"/>
<evidence type="ECO:0000313" key="13">
    <source>
        <dbReference type="EMBL" id="EDO36246.1"/>
    </source>
</evidence>
<evidence type="ECO:0000256" key="1">
    <source>
        <dbReference type="ARBA" id="ARBA00022741"/>
    </source>
</evidence>
<dbReference type="InterPro" id="IPR027417">
    <property type="entry name" value="P-loop_NTPase"/>
</dbReference>
<sequence length="585" mass="64891">MDSDDGLMLNLTNFSTEDTKKSAIRTGPKKPFKRKEKGNDYQKSTHRFDFTQGYAISTSNETKNTDNVKVISSLFRHNPAIPEVKRILKKDKKTQQSLENKPLFTGDKFSDLALSSHMVSNLENNVGVSKLTSVQKAAIPTLLAGEDVCIKSKTGSGKTLCYAIPVVQTLQDIVPKIERADGPYAVVLVPTRELALQSFNLLLKLVKPFQWVVPGLVVGGEKRKSEKARLRKGINILVATPGRLLDHIEKTQCLTFRNVQWIVLDEADRLLDMGFEKDVSAILKAIKDQQIKAMHRQAVLLSATLTQGVKQLVSIALSNPQFVSESGLNQQVEKDGSLDESVLAQIPSQLKQYFVIVPSKMRLVSLASFILSKVQESPQNKMIVFLSSRDSVDFHYGLFDKCLGLGAGKKPELYKLHGSMSQTERTDVFTKYSSSQEGILLSTDVAARGLDLPRVSWIIQYDTPGSAVDYVHRVGRTARIGCEGQALLFLTPAEVKYLETLSEFNIRPEELSVSKILQTLTSISSKDVKKSFVRSYATFPASLKHIFHVNNLHLGHVAKAFALRDPPTGISGTTRDSKSVTKKKQ</sequence>
<dbReference type="InParanoid" id="A7SJ72"/>
<keyword evidence="5 8" id="KW-0694">RNA-binding</keyword>
<comment type="function">
    <text evidence="8">RNA helicase.</text>
</comment>
<dbReference type="GO" id="GO:0042254">
    <property type="term" value="P:ribosome biogenesis"/>
    <property type="evidence" value="ECO:0000318"/>
    <property type="project" value="GO_Central"/>
</dbReference>
<comment type="similarity">
    <text evidence="7">Belongs to the DEAD box helicase family.</text>
</comment>
<dbReference type="Pfam" id="PF13959">
    <property type="entry name" value="CTE_SPB4"/>
    <property type="match status" value="1"/>
</dbReference>
<evidence type="ECO:0000256" key="3">
    <source>
        <dbReference type="ARBA" id="ARBA00022806"/>
    </source>
</evidence>
<dbReference type="AlphaFoldDB" id="A7SJ72"/>
<feature type="domain" description="Helicase C-terminal" evidence="11">
    <location>
        <begin position="349"/>
        <end position="524"/>
    </location>
</feature>
<evidence type="ECO:0000256" key="2">
    <source>
        <dbReference type="ARBA" id="ARBA00022801"/>
    </source>
</evidence>
<reference evidence="13 14" key="1">
    <citation type="journal article" date="2007" name="Science">
        <title>Sea anemone genome reveals ancestral eumetazoan gene repertoire and genomic organization.</title>
        <authorList>
            <person name="Putnam N.H."/>
            <person name="Srivastava M."/>
            <person name="Hellsten U."/>
            <person name="Dirks B."/>
            <person name="Chapman J."/>
            <person name="Salamov A."/>
            <person name="Terry A."/>
            <person name="Shapiro H."/>
            <person name="Lindquist E."/>
            <person name="Kapitonov V.V."/>
            <person name="Jurka J."/>
            <person name="Genikhovich G."/>
            <person name="Grigoriev I.V."/>
            <person name="Lucas S.M."/>
            <person name="Steele R.E."/>
            <person name="Finnerty J.R."/>
            <person name="Technau U."/>
            <person name="Martindale M.Q."/>
            <person name="Rokhsar D.S."/>
        </authorList>
    </citation>
    <scope>NUCLEOTIDE SEQUENCE [LARGE SCALE GENOMIC DNA]</scope>
    <source>
        <strain evidence="14">CH2 X CH6</strain>
    </source>
</reference>
<dbReference type="InterPro" id="IPR000629">
    <property type="entry name" value="RNA-helicase_DEAD-box_CS"/>
</dbReference>
<dbReference type="SUPFAM" id="SSF52540">
    <property type="entry name" value="P-loop containing nucleoside triphosphate hydrolases"/>
    <property type="match status" value="1"/>
</dbReference>
<feature type="short sequence motif" description="Q motif" evidence="6">
    <location>
        <begin position="107"/>
        <end position="136"/>
    </location>
</feature>
<evidence type="ECO:0000256" key="6">
    <source>
        <dbReference type="PROSITE-ProRule" id="PRU00552"/>
    </source>
</evidence>
<dbReference type="SMART" id="SM01178">
    <property type="entry name" value="DUF4217"/>
    <property type="match status" value="1"/>
</dbReference>
<dbReference type="InterPro" id="IPR014014">
    <property type="entry name" value="RNA_helicase_DEAD_Q_motif"/>
</dbReference>
<evidence type="ECO:0000256" key="7">
    <source>
        <dbReference type="RuleBase" id="RU000492"/>
    </source>
</evidence>
<dbReference type="InterPro" id="IPR001650">
    <property type="entry name" value="Helicase_C-like"/>
</dbReference>
<dbReference type="GO" id="GO:0003724">
    <property type="term" value="F:RNA helicase activity"/>
    <property type="evidence" value="ECO:0007669"/>
    <property type="project" value="UniProtKB-EC"/>
</dbReference>
<dbReference type="SMART" id="SM00487">
    <property type="entry name" value="DEXDc"/>
    <property type="match status" value="1"/>
</dbReference>
<dbReference type="GO" id="GO:0005634">
    <property type="term" value="C:nucleus"/>
    <property type="evidence" value="ECO:0000318"/>
    <property type="project" value="GO_Central"/>
</dbReference>
<dbReference type="CDD" id="cd17949">
    <property type="entry name" value="DEADc_DDX31"/>
    <property type="match status" value="1"/>
</dbReference>
<name>A7SJ72_NEMVE</name>
<organism evidence="13 14">
    <name type="scientific">Nematostella vectensis</name>
    <name type="common">Starlet sea anemone</name>
    <dbReference type="NCBI Taxonomy" id="45351"/>
    <lineage>
        <taxon>Eukaryota</taxon>
        <taxon>Metazoa</taxon>
        <taxon>Cnidaria</taxon>
        <taxon>Anthozoa</taxon>
        <taxon>Hexacorallia</taxon>
        <taxon>Actiniaria</taxon>
        <taxon>Edwardsiidae</taxon>
        <taxon>Nematostella</taxon>
    </lineage>
</organism>
<dbReference type="PROSITE" id="PS51195">
    <property type="entry name" value="Q_MOTIF"/>
    <property type="match status" value="1"/>
</dbReference>
<keyword evidence="14" id="KW-1185">Reference proteome</keyword>
<dbReference type="PROSITE" id="PS51192">
    <property type="entry name" value="HELICASE_ATP_BIND_1"/>
    <property type="match status" value="1"/>
</dbReference>
<dbReference type="Pfam" id="PF00271">
    <property type="entry name" value="Helicase_C"/>
    <property type="match status" value="1"/>
</dbReference>
<dbReference type="PROSITE" id="PS51194">
    <property type="entry name" value="HELICASE_CTER"/>
    <property type="match status" value="1"/>
</dbReference>
<keyword evidence="3 7" id="KW-0347">Helicase</keyword>
<proteinExistence type="inferred from homology"/>
<gene>
    <name evidence="13" type="ORF">NEMVEDRAFT_v1g213101</name>
</gene>
<dbReference type="InterPro" id="IPR014001">
    <property type="entry name" value="Helicase_ATP-bd"/>
</dbReference>
<dbReference type="InterPro" id="IPR011545">
    <property type="entry name" value="DEAD/DEAH_box_helicase_dom"/>
</dbReference>
<keyword evidence="1 7" id="KW-0547">Nucleotide-binding</keyword>
<evidence type="ECO:0000256" key="9">
    <source>
        <dbReference type="SAM" id="MobiDB-lite"/>
    </source>
</evidence>
<evidence type="ECO:0000256" key="8">
    <source>
        <dbReference type="RuleBase" id="RU365068"/>
    </source>
</evidence>
<dbReference type="eggNOG" id="KOG0348">
    <property type="taxonomic scope" value="Eukaryota"/>
</dbReference>
<evidence type="ECO:0000259" key="12">
    <source>
        <dbReference type="PROSITE" id="PS51195"/>
    </source>
</evidence>
<protein>
    <recommendedName>
        <fullName evidence="8">ATP-dependent RNA helicase</fullName>
        <ecNumber evidence="8">3.6.4.13</ecNumber>
    </recommendedName>
</protein>
<dbReference type="OMA" id="IHEQICE"/>
<feature type="region of interest" description="Disordered" evidence="9">
    <location>
        <begin position="18"/>
        <end position="41"/>
    </location>
</feature>
<feature type="domain" description="Helicase ATP-binding" evidence="10">
    <location>
        <begin position="139"/>
        <end position="323"/>
    </location>
</feature>
<evidence type="ECO:0000259" key="11">
    <source>
        <dbReference type="PROSITE" id="PS51194"/>
    </source>
</evidence>
<dbReference type="PhylomeDB" id="A7SJ72"/>
<dbReference type="GO" id="GO:0005524">
    <property type="term" value="F:ATP binding"/>
    <property type="evidence" value="ECO:0007669"/>
    <property type="project" value="UniProtKB-UniRule"/>
</dbReference>
<dbReference type="Pfam" id="PF00270">
    <property type="entry name" value="DEAD"/>
    <property type="match status" value="1"/>
</dbReference>
<dbReference type="PROSITE" id="PS00039">
    <property type="entry name" value="DEAD_ATP_HELICASE"/>
    <property type="match status" value="1"/>
</dbReference>